<proteinExistence type="predicted"/>
<dbReference type="EMBL" id="JBIMZQ010000059">
    <property type="protein sequence ID" value="KAL3657884.1"/>
    <property type="molecule type" value="Genomic_DNA"/>
</dbReference>
<protein>
    <submittedName>
        <fullName evidence="1">Uncharacterized protein</fullName>
    </submittedName>
</protein>
<keyword evidence="2" id="KW-1185">Reference proteome</keyword>
<sequence length="102" mass="11960">MNKWLDLRVEWTGVANQQYSKVEERADVLGRLSTFCQAAKECGASTFTTGYQRWRAPSYWSSSTAFKRCFYGHLFVPSPLRTRMSNGRAHRQLIRHQNREEI</sequence>
<organism evidence="1 2">
    <name type="scientific">Phytophthora oleae</name>
    <dbReference type="NCBI Taxonomy" id="2107226"/>
    <lineage>
        <taxon>Eukaryota</taxon>
        <taxon>Sar</taxon>
        <taxon>Stramenopiles</taxon>
        <taxon>Oomycota</taxon>
        <taxon>Peronosporomycetes</taxon>
        <taxon>Peronosporales</taxon>
        <taxon>Peronosporaceae</taxon>
        <taxon>Phytophthora</taxon>
    </lineage>
</organism>
<accession>A0ABD3EUN0</accession>
<comment type="caution">
    <text evidence="1">The sequence shown here is derived from an EMBL/GenBank/DDBJ whole genome shotgun (WGS) entry which is preliminary data.</text>
</comment>
<gene>
    <name evidence="1" type="ORF">V7S43_017084</name>
</gene>
<reference evidence="1 2" key="1">
    <citation type="submission" date="2024-09" db="EMBL/GenBank/DDBJ databases">
        <title>Genome sequencing and assembly of Phytophthora oleae, isolate VK10A, causative agent of rot of olive drupes.</title>
        <authorList>
            <person name="Conti Taguali S."/>
            <person name="Riolo M."/>
            <person name="La Spada F."/>
            <person name="Cacciola S.O."/>
            <person name="Dionisio G."/>
        </authorList>
    </citation>
    <scope>NUCLEOTIDE SEQUENCE [LARGE SCALE GENOMIC DNA]</scope>
    <source>
        <strain evidence="1 2">VK10A</strain>
    </source>
</reference>
<dbReference type="AlphaFoldDB" id="A0ABD3EUN0"/>
<name>A0ABD3EUN0_9STRA</name>
<evidence type="ECO:0000313" key="1">
    <source>
        <dbReference type="EMBL" id="KAL3657884.1"/>
    </source>
</evidence>
<dbReference type="Proteomes" id="UP001632037">
    <property type="component" value="Unassembled WGS sequence"/>
</dbReference>
<evidence type="ECO:0000313" key="2">
    <source>
        <dbReference type="Proteomes" id="UP001632037"/>
    </source>
</evidence>